<dbReference type="RefSeq" id="WP_008328866.1">
    <property type="nucleotide sequence ID" value="NZ_CH902578.1"/>
</dbReference>
<dbReference type="Gene3D" id="3.30.70.120">
    <property type="match status" value="1"/>
</dbReference>
<sequence>MVDAVELHITYPDAETAQAAAAALVDARLIACGQVSAVTSVYRWNDEIERESEWLLTGKTLASALPVVADKVRETHPYDVPQITALPIVWGAQDYLDWITDNVDA</sequence>
<name>A3VJF6_9RHOB</name>
<dbReference type="Proteomes" id="UP000002931">
    <property type="component" value="Unassembled WGS sequence"/>
</dbReference>
<protein>
    <submittedName>
        <fullName evidence="2">Divalent cation tolerance protein (Cut A1)</fullName>
    </submittedName>
</protein>
<dbReference type="InterPro" id="IPR011322">
    <property type="entry name" value="N-reg_PII-like_a/b"/>
</dbReference>
<dbReference type="EMBL" id="AAMT01000014">
    <property type="protein sequence ID" value="EAQ11533.1"/>
    <property type="molecule type" value="Genomic_DNA"/>
</dbReference>
<comment type="caution">
    <text evidence="2">The sequence shown here is derived from an EMBL/GenBank/DDBJ whole genome shotgun (WGS) entry which is preliminary data.</text>
</comment>
<keyword evidence="3" id="KW-1185">Reference proteome</keyword>
<dbReference type="OrthoDB" id="37622at2"/>
<dbReference type="PANTHER" id="PTHR23419:SF8">
    <property type="entry name" value="FI09726P"/>
    <property type="match status" value="1"/>
</dbReference>
<accession>A3VJF6</accession>
<dbReference type="PANTHER" id="PTHR23419">
    <property type="entry name" value="DIVALENT CATION TOLERANCE CUTA-RELATED"/>
    <property type="match status" value="1"/>
</dbReference>
<proteinExistence type="inferred from homology"/>
<dbReference type="STRING" id="314271.RB2654_03859"/>
<dbReference type="HOGENOM" id="CLU_098807_3_1_5"/>
<evidence type="ECO:0000313" key="3">
    <source>
        <dbReference type="Proteomes" id="UP000002931"/>
    </source>
</evidence>
<dbReference type="GO" id="GO:0005507">
    <property type="term" value="F:copper ion binding"/>
    <property type="evidence" value="ECO:0007669"/>
    <property type="project" value="TreeGrafter"/>
</dbReference>
<organism evidence="2 3">
    <name type="scientific">Maritimibacter alkaliphilus HTCC2654</name>
    <dbReference type="NCBI Taxonomy" id="314271"/>
    <lineage>
        <taxon>Bacteria</taxon>
        <taxon>Pseudomonadati</taxon>
        <taxon>Pseudomonadota</taxon>
        <taxon>Alphaproteobacteria</taxon>
        <taxon>Rhodobacterales</taxon>
        <taxon>Roseobacteraceae</taxon>
        <taxon>Maritimibacter</taxon>
    </lineage>
</organism>
<comment type="similarity">
    <text evidence="1">Belongs to the CutA family.</text>
</comment>
<dbReference type="eggNOG" id="COG1324">
    <property type="taxonomic scope" value="Bacteria"/>
</dbReference>
<dbReference type="AlphaFoldDB" id="A3VJF6"/>
<dbReference type="Pfam" id="PF03091">
    <property type="entry name" value="CutA1"/>
    <property type="match status" value="1"/>
</dbReference>
<dbReference type="InterPro" id="IPR004323">
    <property type="entry name" value="Ion_tolerance_CutA"/>
</dbReference>
<evidence type="ECO:0000256" key="1">
    <source>
        <dbReference type="ARBA" id="ARBA00010169"/>
    </source>
</evidence>
<dbReference type="GO" id="GO:0010038">
    <property type="term" value="P:response to metal ion"/>
    <property type="evidence" value="ECO:0007669"/>
    <property type="project" value="InterPro"/>
</dbReference>
<dbReference type="SUPFAM" id="SSF54913">
    <property type="entry name" value="GlnB-like"/>
    <property type="match status" value="1"/>
</dbReference>
<reference evidence="2 3" key="1">
    <citation type="journal article" date="2010" name="J. Bacteriol.">
        <title>Genome sequences of Pelagibaca bermudensis HTCC2601T and Maritimibacter alkaliphilus HTCC2654T, the type strains of two marine Roseobacter genera.</title>
        <authorList>
            <person name="Thrash J.C."/>
            <person name="Cho J.C."/>
            <person name="Ferriera S."/>
            <person name="Johnson J."/>
            <person name="Vergin K.L."/>
            <person name="Giovannoni S.J."/>
        </authorList>
    </citation>
    <scope>NUCLEOTIDE SEQUENCE [LARGE SCALE GENOMIC DNA]</scope>
    <source>
        <strain evidence="2 3">HTCC2654</strain>
    </source>
</reference>
<gene>
    <name evidence="2" type="ORF">RB2654_03859</name>
</gene>
<dbReference type="InterPro" id="IPR015867">
    <property type="entry name" value="N-reg_PII/ATP_PRibTrfase_C"/>
</dbReference>
<evidence type="ECO:0000313" key="2">
    <source>
        <dbReference type="EMBL" id="EAQ11533.1"/>
    </source>
</evidence>